<gene>
    <name evidence="2" type="ORF">A3D51_03765</name>
</gene>
<evidence type="ECO:0000313" key="3">
    <source>
        <dbReference type="Proteomes" id="UP000179118"/>
    </source>
</evidence>
<name>A0A1G2SA76_9BACT</name>
<sequence>MLNILATEEKKKILVEYRLRLAVVAIFAVGSLVLASLTLLAPAYLLAVSKHNNTENELATLEGKYSHGGQEKEVGAQIRDINNKISILLESNTSKRLSPPQTILDILESKGNAIKIYGFTYDAMNSQERIILTGNAIDRGSLANFIETLKKDPVFTNVTLPISSYVKSANIDFSVVLERNSNPPINN</sequence>
<feature type="transmembrane region" description="Helical" evidence="1">
    <location>
        <begin position="21"/>
        <end position="47"/>
    </location>
</feature>
<dbReference type="AlphaFoldDB" id="A0A1G2SA76"/>
<dbReference type="EMBL" id="MHUT01000002">
    <property type="protein sequence ID" value="OHA81964.1"/>
    <property type="molecule type" value="Genomic_DNA"/>
</dbReference>
<proteinExistence type="predicted"/>
<accession>A0A1G2SA76</accession>
<dbReference type="Proteomes" id="UP000179118">
    <property type="component" value="Unassembled WGS sequence"/>
</dbReference>
<evidence type="ECO:0000256" key="1">
    <source>
        <dbReference type="SAM" id="Phobius"/>
    </source>
</evidence>
<evidence type="ECO:0000313" key="2">
    <source>
        <dbReference type="EMBL" id="OHA81964.1"/>
    </source>
</evidence>
<keyword evidence="1" id="KW-0472">Membrane</keyword>
<protein>
    <submittedName>
        <fullName evidence="2">Uncharacterized protein</fullName>
    </submittedName>
</protein>
<organism evidence="2 3">
    <name type="scientific">Candidatus Yonathbacteria bacterium RIFCSPHIGHO2_02_FULL_44_14</name>
    <dbReference type="NCBI Taxonomy" id="1802724"/>
    <lineage>
        <taxon>Bacteria</taxon>
        <taxon>Candidatus Yonathiibacteriota</taxon>
    </lineage>
</organism>
<keyword evidence="1" id="KW-0812">Transmembrane</keyword>
<keyword evidence="1" id="KW-1133">Transmembrane helix</keyword>
<reference evidence="2 3" key="1">
    <citation type="journal article" date="2016" name="Nat. Commun.">
        <title>Thousands of microbial genomes shed light on interconnected biogeochemical processes in an aquifer system.</title>
        <authorList>
            <person name="Anantharaman K."/>
            <person name="Brown C.T."/>
            <person name="Hug L.A."/>
            <person name="Sharon I."/>
            <person name="Castelle C.J."/>
            <person name="Probst A.J."/>
            <person name="Thomas B.C."/>
            <person name="Singh A."/>
            <person name="Wilkins M.J."/>
            <person name="Karaoz U."/>
            <person name="Brodie E.L."/>
            <person name="Williams K.H."/>
            <person name="Hubbard S.S."/>
            <person name="Banfield J.F."/>
        </authorList>
    </citation>
    <scope>NUCLEOTIDE SEQUENCE [LARGE SCALE GENOMIC DNA]</scope>
</reference>
<comment type="caution">
    <text evidence="2">The sequence shown here is derived from an EMBL/GenBank/DDBJ whole genome shotgun (WGS) entry which is preliminary data.</text>
</comment>